<evidence type="ECO:0000256" key="1">
    <source>
        <dbReference type="SAM" id="SignalP"/>
    </source>
</evidence>
<dbReference type="PROSITE" id="PS51257">
    <property type="entry name" value="PROKAR_LIPOPROTEIN"/>
    <property type="match status" value="1"/>
</dbReference>
<sequence length="331" mass="36097">MNGRQWMGGVLGAAALITLACGAHAVSTPTKPDATCTPQLHGAGLFTTGAWDFFMAFSPDQRRVLFGRADDRFEQYTLYETRLADDGTWSRPLLPRFAAQWSNADPHLSPDGRGVYFISNRPPPGESGARASYDIWTASLGEDGEWTDARRLPAPVNDANLDEWSPAVAANGNLYFGGERAGTLGGSDLWVSRQVDGAYQPPENLGAAINTTAHELEPWIAPDESYLLFSALRRVDGLGGYDLFVSRRVNGLWEPARRLCEGVNTSASDYNHSVSPDGKWLYFSSNRPFTGDVGERFDTPRDDSSLKGIGGGTGDMYRIPMSELGLELPRP</sequence>
<dbReference type="EMBL" id="MH908890">
    <property type="protein sequence ID" value="AYM52995.1"/>
    <property type="molecule type" value="Genomic_DNA"/>
</dbReference>
<dbReference type="Pfam" id="PF07676">
    <property type="entry name" value="PD40"/>
    <property type="match status" value="3"/>
</dbReference>
<proteinExistence type="predicted"/>
<feature type="chain" id="PRO_5018530515" evidence="1">
    <location>
        <begin position="26"/>
        <end position="331"/>
    </location>
</feature>
<dbReference type="Gene3D" id="2.120.10.30">
    <property type="entry name" value="TolB, C-terminal domain"/>
    <property type="match status" value="1"/>
</dbReference>
<keyword evidence="1" id="KW-0732">Signal</keyword>
<reference evidence="2" key="1">
    <citation type="journal article" date="2018" name="J. Ind. Microbiol. Biotechnol.">
        <title>Genome mining reveals uncommon alkylpyrones as type III PKS products from myxobacteria.</title>
        <authorList>
            <person name="Hug J.J."/>
            <person name="Panter F."/>
            <person name="Krug D."/>
            <person name="Muller R."/>
        </authorList>
    </citation>
    <scope>NUCLEOTIDE SEQUENCE</scope>
    <source>
        <strain evidence="2">MCy8288</strain>
    </source>
</reference>
<dbReference type="SUPFAM" id="SSF82171">
    <property type="entry name" value="DPP6 N-terminal domain-like"/>
    <property type="match status" value="1"/>
</dbReference>
<feature type="signal peptide" evidence="1">
    <location>
        <begin position="1"/>
        <end position="25"/>
    </location>
</feature>
<dbReference type="InterPro" id="IPR011659">
    <property type="entry name" value="WD40"/>
</dbReference>
<evidence type="ECO:0000313" key="2">
    <source>
        <dbReference type="EMBL" id="AYM52995.1"/>
    </source>
</evidence>
<dbReference type="AlphaFoldDB" id="A0A3Q8I5N3"/>
<protein>
    <submittedName>
        <fullName evidence="2">WD40 domain protein beta propeller</fullName>
    </submittedName>
</protein>
<name>A0A3Q8I5N3_MYXFU</name>
<accession>A0A3Q8I5N3</accession>
<dbReference type="InterPro" id="IPR011042">
    <property type="entry name" value="6-blade_b-propeller_TolB-like"/>
</dbReference>
<organism evidence="2">
    <name type="scientific">Myxococcus fulvus</name>
    <dbReference type="NCBI Taxonomy" id="33"/>
    <lineage>
        <taxon>Bacteria</taxon>
        <taxon>Pseudomonadati</taxon>
        <taxon>Myxococcota</taxon>
        <taxon>Myxococcia</taxon>
        <taxon>Myxococcales</taxon>
        <taxon>Cystobacterineae</taxon>
        <taxon>Myxococcaceae</taxon>
        <taxon>Myxococcus</taxon>
    </lineage>
</organism>